<reference evidence="2" key="1">
    <citation type="submission" date="2020-06" db="EMBL/GenBank/DDBJ databases">
        <authorList>
            <consortium name="Wellcome Sanger Institute Data Sharing"/>
        </authorList>
    </citation>
    <scope>NUCLEOTIDE SEQUENCE [LARGE SCALE GENOMIC DNA]</scope>
</reference>
<dbReference type="InterPro" id="IPR019522">
    <property type="entry name" value="PIK3R5/6"/>
</dbReference>
<dbReference type="RefSeq" id="XP_028316296.1">
    <property type="nucleotide sequence ID" value="XM_028460495.1"/>
</dbReference>
<keyword evidence="3" id="KW-1185">Reference proteome</keyword>
<sequence length="770" mass="86694">MCSKQPTVPEPELYRSVQAVLPTKTATHPGLNCDNQGMLRWILHKKVQNNPISSLSLVWVVVKELEKAERWDSRSDIIPLLHTLMYAIYQTAYLPDELYKRIYEFCKKLLTFPHPYCSVGLSYTKKIKTEHFTPGLMYQRMITAEQGLNNVHYPFRERVFVLADLEVFSESLMHVLLDDLNAHTTASIGYLSPLDHMRNIVLHSIQAALGPEQCNGLKLAQALKDMAQDIEPFYQEVMGMLERSAAGGCKGETATLRGRLHQLYNKIVTDTESEPLCGGALSDCPLPNPEMSVHLWTEDLDIWRELAKWLHPSSFSEEEDFMLGESPTNQIPSDLTRYSVTSIDSGIERDIPPCSDPSPSPTSALDTPSMCASWEENKTEEVSKRLLRCGGIKLKPSVQHSMVLMQDSFRDQVYQGGSGGRREIPLQRRTGSGVMQITSKQQRYFTAKIVAVGDDRVLGKLAKAYYFLRKKEARRLCLTLKVNLQFYYIPVCSSPSHIPSVKENVDLCEKVPCTVGSYLSIVDPWYNCNIKSLGAMIPKLAKQQVTPGRQTDPFISDIISYYVRCGQQPVFFTIYSAKITFTNTTKGTAEDVFLTHLEVDFPEFRQISATGRDKQKRSVGEIGGAALSINYKRVTFGCRDPDRGFSVRTSGLQIHAVPVSDTEDLNCLTLILNETNAKTKTSFVESKILTTNINIRSYEGRPFTVTLDRDSRQIYKNVLSIEISPCMDPGYCLQKAMRTKLNLHSNESGLSKYMSQGLQLPINTFSGIIS</sequence>
<dbReference type="AlphaFoldDB" id="A0A8C5DR71"/>
<dbReference type="GO" id="GO:0005944">
    <property type="term" value="C:phosphatidylinositol 3-kinase complex, class IB"/>
    <property type="evidence" value="ECO:0007669"/>
    <property type="project" value="InterPro"/>
</dbReference>
<dbReference type="PANTHER" id="PTHR15593">
    <property type="entry name" value="PHOSPHATIDYLINOSITOL 3-KINASE REGULATORY SUBUNIT"/>
    <property type="match status" value="1"/>
</dbReference>
<evidence type="ECO:0000313" key="2">
    <source>
        <dbReference type="Ensembl" id="ENSGWIP00000006935.1"/>
    </source>
</evidence>
<gene>
    <name evidence="2" type="primary">pik3r6</name>
</gene>
<dbReference type="RefSeq" id="XP_028316303.1">
    <property type="nucleotide sequence ID" value="XM_028460502.1"/>
</dbReference>
<dbReference type="CTD" id="146850"/>
<dbReference type="Proteomes" id="UP000694680">
    <property type="component" value="Chromosome 1"/>
</dbReference>
<reference evidence="2" key="2">
    <citation type="submission" date="2025-08" db="UniProtKB">
        <authorList>
            <consortium name="Ensembl"/>
        </authorList>
    </citation>
    <scope>IDENTIFICATION</scope>
</reference>
<dbReference type="PANTHER" id="PTHR15593:SF1">
    <property type="entry name" value="PHOSPHOINOSITIDE 3-KINASE REGULATORY SUBUNIT 6"/>
    <property type="match status" value="1"/>
</dbReference>
<evidence type="ECO:0000256" key="1">
    <source>
        <dbReference type="SAM" id="MobiDB-lite"/>
    </source>
</evidence>
<feature type="region of interest" description="Disordered" evidence="1">
    <location>
        <begin position="346"/>
        <end position="368"/>
    </location>
</feature>
<proteinExistence type="predicted"/>
<dbReference type="Pfam" id="PF10486">
    <property type="entry name" value="PI3K_1B_p101"/>
    <property type="match status" value="2"/>
</dbReference>
<dbReference type="Ensembl" id="ENSGWIT00000007679.1">
    <property type="protein sequence ID" value="ENSGWIP00000006935.1"/>
    <property type="gene ID" value="ENSGWIG00000004061.1"/>
</dbReference>
<evidence type="ECO:0000313" key="3">
    <source>
        <dbReference type="Proteomes" id="UP000694680"/>
    </source>
</evidence>
<evidence type="ECO:0008006" key="4">
    <source>
        <dbReference type="Google" id="ProtNLM"/>
    </source>
</evidence>
<dbReference type="OrthoDB" id="8781591at2759"/>
<accession>A0A8C5DR71</accession>
<dbReference type="GeneID" id="114471637"/>
<organism evidence="2 3">
    <name type="scientific">Gouania willdenowi</name>
    <name type="common">Blunt-snouted clingfish</name>
    <name type="synonym">Lepadogaster willdenowi</name>
    <dbReference type="NCBI Taxonomy" id="441366"/>
    <lineage>
        <taxon>Eukaryota</taxon>
        <taxon>Metazoa</taxon>
        <taxon>Chordata</taxon>
        <taxon>Craniata</taxon>
        <taxon>Vertebrata</taxon>
        <taxon>Euteleostomi</taxon>
        <taxon>Actinopterygii</taxon>
        <taxon>Neopterygii</taxon>
        <taxon>Teleostei</taxon>
        <taxon>Neoteleostei</taxon>
        <taxon>Acanthomorphata</taxon>
        <taxon>Ovalentaria</taxon>
        <taxon>Blenniimorphae</taxon>
        <taxon>Blenniiformes</taxon>
        <taxon>Gobiesocoidei</taxon>
        <taxon>Gobiesocidae</taxon>
        <taxon>Gobiesocinae</taxon>
        <taxon>Gouania</taxon>
    </lineage>
</organism>
<dbReference type="GO" id="GO:0007186">
    <property type="term" value="P:G protein-coupled receptor signaling pathway"/>
    <property type="evidence" value="ECO:0007669"/>
    <property type="project" value="TreeGrafter"/>
</dbReference>
<dbReference type="GO" id="GO:0046935">
    <property type="term" value="F:1-phosphatidylinositol-3-kinase regulator activity"/>
    <property type="evidence" value="ECO:0007669"/>
    <property type="project" value="InterPro"/>
</dbReference>
<reference evidence="2" key="3">
    <citation type="submission" date="2025-09" db="UniProtKB">
        <authorList>
            <consortium name="Ensembl"/>
        </authorList>
    </citation>
    <scope>IDENTIFICATION</scope>
</reference>
<name>A0A8C5DR71_GOUWI</name>
<protein>
    <recommendedName>
        <fullName evidence="4">Phosphoinositide 3-kinase regulatory subunit 6</fullName>
    </recommendedName>
</protein>